<feature type="compositionally biased region" description="Low complexity" evidence="1">
    <location>
        <begin position="155"/>
        <end position="166"/>
    </location>
</feature>
<keyword evidence="4" id="KW-1185">Reference proteome</keyword>
<dbReference type="EMBL" id="JACTAM010000022">
    <property type="protein sequence ID" value="KAI2650762.1"/>
    <property type="molecule type" value="Genomic_DNA"/>
</dbReference>
<gene>
    <name evidence="3" type="ORF">H4Q32_000827</name>
</gene>
<protein>
    <submittedName>
        <fullName evidence="3">PiggyBac transposable element-derived protein 4</fullName>
    </submittedName>
</protein>
<organism evidence="3 4">
    <name type="scientific">Labeo rohita</name>
    <name type="common">Indian major carp</name>
    <name type="synonym">Cyprinus rohita</name>
    <dbReference type="NCBI Taxonomy" id="84645"/>
    <lineage>
        <taxon>Eukaryota</taxon>
        <taxon>Metazoa</taxon>
        <taxon>Chordata</taxon>
        <taxon>Craniata</taxon>
        <taxon>Vertebrata</taxon>
        <taxon>Euteleostomi</taxon>
        <taxon>Actinopterygii</taxon>
        <taxon>Neopterygii</taxon>
        <taxon>Teleostei</taxon>
        <taxon>Ostariophysi</taxon>
        <taxon>Cypriniformes</taxon>
        <taxon>Cyprinidae</taxon>
        <taxon>Labeoninae</taxon>
        <taxon>Labeonini</taxon>
        <taxon>Labeo</taxon>
    </lineage>
</organism>
<evidence type="ECO:0000259" key="2">
    <source>
        <dbReference type="Pfam" id="PF13843"/>
    </source>
</evidence>
<dbReference type="InterPro" id="IPR029526">
    <property type="entry name" value="PGBD"/>
</dbReference>
<dbReference type="Proteomes" id="UP000830375">
    <property type="component" value="Unassembled WGS sequence"/>
</dbReference>
<evidence type="ECO:0000256" key="1">
    <source>
        <dbReference type="SAM" id="MobiDB-lite"/>
    </source>
</evidence>
<feature type="region of interest" description="Disordered" evidence="1">
    <location>
        <begin position="1"/>
        <end position="30"/>
    </location>
</feature>
<dbReference type="Pfam" id="PF13843">
    <property type="entry name" value="DDE_Tnp_1_7"/>
    <property type="match status" value="1"/>
</dbReference>
<evidence type="ECO:0000313" key="4">
    <source>
        <dbReference type="Proteomes" id="UP000830375"/>
    </source>
</evidence>
<feature type="region of interest" description="Disordered" evidence="1">
    <location>
        <begin position="96"/>
        <end position="192"/>
    </location>
</feature>
<dbReference type="PANTHER" id="PTHR46599">
    <property type="entry name" value="PIGGYBAC TRANSPOSABLE ELEMENT-DERIVED PROTEIN 4"/>
    <property type="match status" value="1"/>
</dbReference>
<comment type="caution">
    <text evidence="3">The sequence shown here is derived from an EMBL/GenBank/DDBJ whole genome shotgun (WGS) entry which is preliminary data.</text>
</comment>
<accession>A0ABQ8LJC1</accession>
<feature type="domain" description="PiggyBac transposable element-derived protein" evidence="2">
    <location>
        <begin position="202"/>
        <end position="566"/>
    </location>
</feature>
<proteinExistence type="predicted"/>
<evidence type="ECO:0000313" key="3">
    <source>
        <dbReference type="EMBL" id="KAI2650762.1"/>
    </source>
</evidence>
<sequence>MDPCNKEKVDSVMDGSEECENSDEEQDNTIEWDDLSDKESVASSMDSAVDEMSIDDLETLLDEDRAHLGHAHTGHTIERSFIDSLYKLKNVKEAASSKTKFSDVSDDGDWYPETTPRKKKRSGLSSVSPSPAKSCRSGSPASVQSGKGKTRRSSVSRSLPFSLSISEQKWKSADEPDIEPAQPVFKPRQTPGPRLVSSGSCSPLQYFELFFSKSVLRTILTNSNAYGAMRQEGAKKPWEDITAKDLKSFLALVIYMGLLKCFKLTDYWRKSHIYNLPYPSQIMSSRKFLTISKALHLSDPKVDAENDKKKGTPEYDRLCKIKPLYQDIRDACRASFHPFQNISIDERMVASKARNGLKQYMKNKPTKWGYKLFVLADSLCGYTWDFFIYEGKANLDESKGISYDSVMILANERLLGSGYKLFVDNFYTSPKLFRDLLQKKIWACGTVRANRIGHSKTQAPRGNIRWFREDDLLFVEWKDRRDVLMCSTFHKAFKGDSIKRNVRGADGVWAIQDFPVPAAVLDYNKHMGGVDLSDALIGYYTVLHKTKKWYRSFFFHFVDIAVVNAFILHQQMAKMKNQKPLTQKAFREALVTELAGTGPATGPAYIRPTLNHYSHLPKYISGDSSIGRRKCKLCRFKTPVMCVTCDVPLCFVPKRDCFTSWHYPDISSEDGEE</sequence>
<feature type="compositionally biased region" description="Acidic residues" evidence="1">
    <location>
        <begin position="15"/>
        <end position="30"/>
    </location>
</feature>
<reference evidence="3 4" key="1">
    <citation type="submission" date="2022-01" db="EMBL/GenBank/DDBJ databases">
        <title>A high-quality chromosome-level genome assembly of rohu carp, Labeo rohita.</title>
        <authorList>
            <person name="Arick M.A. II"/>
            <person name="Hsu C.-Y."/>
            <person name="Magbanua Z."/>
            <person name="Pechanova O."/>
            <person name="Grover C."/>
            <person name="Miller E."/>
            <person name="Thrash A."/>
            <person name="Ezzel L."/>
            <person name="Alam S."/>
            <person name="Benzie J."/>
            <person name="Hamilton M."/>
            <person name="Karsi A."/>
            <person name="Lawrence M.L."/>
            <person name="Peterson D.G."/>
        </authorList>
    </citation>
    <scope>NUCLEOTIDE SEQUENCE [LARGE SCALE GENOMIC DNA]</scope>
    <source>
        <strain evidence="4">BAU-BD-2019</strain>
        <tissue evidence="3">Blood</tissue>
    </source>
</reference>
<dbReference type="PANTHER" id="PTHR46599:SF3">
    <property type="entry name" value="PIGGYBAC TRANSPOSABLE ELEMENT-DERIVED PROTEIN 4"/>
    <property type="match status" value="1"/>
</dbReference>
<name>A0ABQ8LJC1_LABRO</name>
<feature type="compositionally biased region" description="Polar residues" evidence="1">
    <location>
        <begin position="123"/>
        <end position="147"/>
    </location>
</feature>
<feature type="compositionally biased region" description="Basic and acidic residues" evidence="1">
    <location>
        <begin position="1"/>
        <end position="11"/>
    </location>
</feature>